<dbReference type="GeneID" id="64622978"/>
<evidence type="ECO:0000313" key="2">
    <source>
        <dbReference type="Proteomes" id="UP000807769"/>
    </source>
</evidence>
<dbReference type="OrthoDB" id="2647604at2759"/>
<comment type="caution">
    <text evidence="1">The sequence shown here is derived from an EMBL/GenBank/DDBJ whole genome shotgun (WGS) entry which is preliminary data.</text>
</comment>
<proteinExistence type="predicted"/>
<accession>A0A9P7EEY2</accession>
<dbReference type="RefSeq" id="XP_041195225.1">
    <property type="nucleotide sequence ID" value="XM_041328961.1"/>
</dbReference>
<sequence>MWDCAHGLYCNALIRGHNLSAHLREVHGIHGTDKTRVICKWKRCDRELHKESLVRHVEEAHMGISHPCECGATFSRRDTLNRHKKTCQCSGQ</sequence>
<evidence type="ECO:0008006" key="3">
    <source>
        <dbReference type="Google" id="ProtNLM"/>
    </source>
</evidence>
<protein>
    <recommendedName>
        <fullName evidence="3">C2H2-type domain-containing protein</fullName>
    </recommendedName>
</protein>
<dbReference type="EMBL" id="JABBWG010000009">
    <property type="protein sequence ID" value="KAG1819690.1"/>
    <property type="molecule type" value="Genomic_DNA"/>
</dbReference>
<dbReference type="AlphaFoldDB" id="A0A9P7EEY2"/>
<evidence type="ECO:0000313" key="1">
    <source>
        <dbReference type="EMBL" id="KAG1819690.1"/>
    </source>
</evidence>
<organism evidence="1 2">
    <name type="scientific">Suillus subaureus</name>
    <dbReference type="NCBI Taxonomy" id="48587"/>
    <lineage>
        <taxon>Eukaryota</taxon>
        <taxon>Fungi</taxon>
        <taxon>Dikarya</taxon>
        <taxon>Basidiomycota</taxon>
        <taxon>Agaricomycotina</taxon>
        <taxon>Agaricomycetes</taxon>
        <taxon>Agaricomycetidae</taxon>
        <taxon>Boletales</taxon>
        <taxon>Suillineae</taxon>
        <taxon>Suillaceae</taxon>
        <taxon>Suillus</taxon>
    </lineage>
</organism>
<dbReference type="Gene3D" id="3.30.160.60">
    <property type="entry name" value="Classic Zinc Finger"/>
    <property type="match status" value="1"/>
</dbReference>
<keyword evidence="2" id="KW-1185">Reference proteome</keyword>
<reference evidence="1" key="1">
    <citation type="journal article" date="2020" name="New Phytol.">
        <title>Comparative genomics reveals dynamic genome evolution in host specialist ectomycorrhizal fungi.</title>
        <authorList>
            <person name="Lofgren L.A."/>
            <person name="Nguyen N.H."/>
            <person name="Vilgalys R."/>
            <person name="Ruytinx J."/>
            <person name="Liao H.L."/>
            <person name="Branco S."/>
            <person name="Kuo A."/>
            <person name="LaButti K."/>
            <person name="Lipzen A."/>
            <person name="Andreopoulos W."/>
            <person name="Pangilinan J."/>
            <person name="Riley R."/>
            <person name="Hundley H."/>
            <person name="Na H."/>
            <person name="Barry K."/>
            <person name="Grigoriev I.V."/>
            <person name="Stajich J.E."/>
            <person name="Kennedy P.G."/>
        </authorList>
    </citation>
    <scope>NUCLEOTIDE SEQUENCE</scope>
    <source>
        <strain evidence="1">MN1</strain>
    </source>
</reference>
<name>A0A9P7EEY2_9AGAM</name>
<gene>
    <name evidence="1" type="ORF">BJ212DRAFT_1060736</name>
</gene>
<dbReference type="Proteomes" id="UP000807769">
    <property type="component" value="Unassembled WGS sequence"/>
</dbReference>